<name>A0A7X0XZY7_9LIST</name>
<gene>
    <name evidence="2" type="ORF">HCA52_15330</name>
</gene>
<dbReference type="EMBL" id="JAARVG010000017">
    <property type="protein sequence ID" value="MBC1794806.1"/>
    <property type="molecule type" value="Genomic_DNA"/>
</dbReference>
<dbReference type="AlphaFoldDB" id="A0A7X0XZY7"/>
<dbReference type="Pfam" id="PF24722">
    <property type="entry name" value="DUF7674"/>
    <property type="match status" value="1"/>
</dbReference>
<organism evidence="2 3">
    <name type="scientific">Listeria booriae</name>
    <dbReference type="NCBI Taxonomy" id="1552123"/>
    <lineage>
        <taxon>Bacteria</taxon>
        <taxon>Bacillati</taxon>
        <taxon>Bacillota</taxon>
        <taxon>Bacilli</taxon>
        <taxon>Bacillales</taxon>
        <taxon>Listeriaceae</taxon>
        <taxon>Listeria</taxon>
    </lineage>
</organism>
<evidence type="ECO:0000259" key="1">
    <source>
        <dbReference type="Pfam" id="PF24722"/>
    </source>
</evidence>
<comment type="caution">
    <text evidence="2">The sequence shown here is derived from an EMBL/GenBank/DDBJ whole genome shotgun (WGS) entry which is preliminary data.</text>
</comment>
<feature type="domain" description="DUF7674" evidence="1">
    <location>
        <begin position="9"/>
        <end position="111"/>
    </location>
</feature>
<dbReference type="Proteomes" id="UP000539064">
    <property type="component" value="Unassembled WGS sequence"/>
</dbReference>
<accession>A0A7X0XZY7</accession>
<reference evidence="2 3" key="1">
    <citation type="submission" date="2020-03" db="EMBL/GenBank/DDBJ databases">
        <title>Soil Listeria distribution.</title>
        <authorList>
            <person name="Liao J."/>
            <person name="Wiedmann M."/>
        </authorList>
    </citation>
    <scope>NUCLEOTIDE SEQUENCE [LARGE SCALE GENOMIC DNA]</scope>
    <source>
        <strain evidence="2 3">FSL L7-0978</strain>
    </source>
</reference>
<dbReference type="RefSeq" id="WP_185489034.1">
    <property type="nucleotide sequence ID" value="NZ_JAARVC010000007.1"/>
</dbReference>
<dbReference type="InterPro" id="IPR056091">
    <property type="entry name" value="DUF7674"/>
</dbReference>
<sequence length="115" mass="13415">MTSKELNKQLIYEFPKLKDAYTDEVSWQEGDDTGSHTVYGDVFTPHIRKTIENKDDEEIAKIFSYIENTLNMEDEYADEVISFSVLESIAELLKGEQWTDKFIKDRTKKILIEIG</sequence>
<proteinExistence type="predicted"/>
<evidence type="ECO:0000313" key="3">
    <source>
        <dbReference type="Proteomes" id="UP000539064"/>
    </source>
</evidence>
<protein>
    <recommendedName>
        <fullName evidence="1">DUF7674 domain-containing protein</fullName>
    </recommendedName>
</protein>
<evidence type="ECO:0000313" key="2">
    <source>
        <dbReference type="EMBL" id="MBC1794806.1"/>
    </source>
</evidence>